<evidence type="ECO:0000256" key="2">
    <source>
        <dbReference type="SAM" id="SignalP"/>
    </source>
</evidence>
<dbReference type="CDD" id="cd13426">
    <property type="entry name" value="Peptidase_G1"/>
    <property type="match status" value="1"/>
</dbReference>
<comment type="caution">
    <text evidence="3">The sequence shown here is derived from an EMBL/GenBank/DDBJ whole genome shotgun (WGS) entry which is preliminary data.</text>
</comment>
<evidence type="ECO:0000313" key="3">
    <source>
        <dbReference type="EMBL" id="MBP0456917.1"/>
    </source>
</evidence>
<name>A0A940M9N9_9ACTN</name>
<feature type="chain" id="PRO_5038060446" description="Peptidase A4 family protein" evidence="2">
    <location>
        <begin position="35"/>
        <end position="269"/>
    </location>
</feature>
<dbReference type="InterPro" id="IPR038656">
    <property type="entry name" value="Peptidase_G1_sf"/>
</dbReference>
<evidence type="ECO:0008006" key="5">
    <source>
        <dbReference type="Google" id="ProtNLM"/>
    </source>
</evidence>
<proteinExistence type="predicted"/>
<evidence type="ECO:0000313" key="4">
    <source>
        <dbReference type="Proteomes" id="UP000670475"/>
    </source>
</evidence>
<gene>
    <name evidence="3" type="ORF">JFN87_05265</name>
</gene>
<dbReference type="InterPro" id="IPR006311">
    <property type="entry name" value="TAT_signal"/>
</dbReference>
<dbReference type="Proteomes" id="UP000670475">
    <property type="component" value="Unassembled WGS sequence"/>
</dbReference>
<dbReference type="InterPro" id="IPR000250">
    <property type="entry name" value="Peptidase_G1"/>
</dbReference>
<feature type="signal peptide" evidence="2">
    <location>
        <begin position="1"/>
        <end position="34"/>
    </location>
</feature>
<protein>
    <recommendedName>
        <fullName evidence="5">Peptidase A4 family protein</fullName>
    </recommendedName>
</protein>
<dbReference type="PROSITE" id="PS51318">
    <property type="entry name" value="TAT"/>
    <property type="match status" value="1"/>
</dbReference>
<organism evidence="3 4">
    <name type="scientific">Streptomyces montanisoli</name>
    <dbReference type="NCBI Taxonomy" id="2798581"/>
    <lineage>
        <taxon>Bacteria</taxon>
        <taxon>Bacillati</taxon>
        <taxon>Actinomycetota</taxon>
        <taxon>Actinomycetes</taxon>
        <taxon>Kitasatosporales</taxon>
        <taxon>Streptomycetaceae</taxon>
        <taxon>Streptomyces</taxon>
    </lineage>
</organism>
<dbReference type="RefSeq" id="WP_209338697.1">
    <property type="nucleotide sequence ID" value="NZ_JAGIQL010000012.1"/>
</dbReference>
<keyword evidence="4" id="KW-1185">Reference proteome</keyword>
<dbReference type="AlphaFoldDB" id="A0A940M9N9"/>
<dbReference type="GO" id="GO:0006508">
    <property type="term" value="P:proteolysis"/>
    <property type="evidence" value="ECO:0007669"/>
    <property type="project" value="InterPro"/>
</dbReference>
<dbReference type="Gene3D" id="2.60.120.700">
    <property type="entry name" value="Peptidase G1"/>
    <property type="match status" value="1"/>
</dbReference>
<dbReference type="GO" id="GO:0070007">
    <property type="term" value="F:glutamic-type endopeptidase activity"/>
    <property type="evidence" value="ECO:0007669"/>
    <property type="project" value="InterPro"/>
</dbReference>
<dbReference type="EMBL" id="JAGIQL010000012">
    <property type="protein sequence ID" value="MBP0456917.1"/>
    <property type="molecule type" value="Genomic_DNA"/>
</dbReference>
<feature type="region of interest" description="Disordered" evidence="1">
    <location>
        <begin position="40"/>
        <end position="66"/>
    </location>
</feature>
<dbReference type="Pfam" id="PF01828">
    <property type="entry name" value="Peptidase_A4"/>
    <property type="match status" value="1"/>
</dbReference>
<sequence length="269" mass="27629">MSSHVSTRRNSLRALSVGAAVVSVAGLSMAGANAAPRTPAQLTSSIASHESHALHGSRGHNTTTEASNWSGYAATGGSGAYKSVSSSWVQPAVSCTSQNTYSSFWVGIDGYSQSDSGLEQTGTEADCINGRATYGAWWEVLPAAESAYSVTVRPGDHLKATVTNDGNGQYTMTLADSTEGWTKTTHHAGSQGVNGSSAEVIAEATQVNGQIAALSNFGTVNFSGATANGSTLPGSSDEIVMENFNTGSVKAQPSALSAGAFSDTWRNYN</sequence>
<evidence type="ECO:0000256" key="1">
    <source>
        <dbReference type="SAM" id="MobiDB-lite"/>
    </source>
</evidence>
<keyword evidence="2" id="KW-0732">Signal</keyword>
<dbReference type="PANTHER" id="PTHR37536:SF1">
    <property type="entry name" value="ASPERGILLOPEPSIN, PUTAITVE (AFU_ORTHOLOGUE AFUA_7G01200)"/>
    <property type="match status" value="1"/>
</dbReference>
<dbReference type="InterPro" id="IPR013320">
    <property type="entry name" value="ConA-like_dom_sf"/>
</dbReference>
<dbReference type="PANTHER" id="PTHR37536">
    <property type="entry name" value="PUTATIVE (AFU_ORTHOLOGUE AFUA_3G02970)-RELATED"/>
    <property type="match status" value="1"/>
</dbReference>
<reference evidence="3" key="1">
    <citation type="submission" date="2021-03" db="EMBL/GenBank/DDBJ databases">
        <title>Whole genome sequence of Streptomyces bomunensis MMS17-BM035.</title>
        <authorList>
            <person name="Lee J.H."/>
        </authorList>
    </citation>
    <scope>NUCLEOTIDE SEQUENCE</scope>
    <source>
        <strain evidence="3">MMS17-BM035</strain>
    </source>
</reference>
<accession>A0A940M9N9</accession>
<dbReference type="SUPFAM" id="SSF49899">
    <property type="entry name" value="Concanavalin A-like lectins/glucanases"/>
    <property type="match status" value="1"/>
</dbReference>